<evidence type="ECO:0000313" key="1">
    <source>
        <dbReference type="EMBL" id="GAA3643746.1"/>
    </source>
</evidence>
<keyword evidence="2" id="KW-1185">Reference proteome</keyword>
<proteinExistence type="predicted"/>
<dbReference type="Proteomes" id="UP001501490">
    <property type="component" value="Unassembled WGS sequence"/>
</dbReference>
<protein>
    <submittedName>
        <fullName evidence="1">Uncharacterized protein</fullName>
    </submittedName>
</protein>
<evidence type="ECO:0000313" key="2">
    <source>
        <dbReference type="Proteomes" id="UP001501490"/>
    </source>
</evidence>
<organism evidence="1 2">
    <name type="scientific">Microlunatus ginsengisoli</name>
    <dbReference type="NCBI Taxonomy" id="363863"/>
    <lineage>
        <taxon>Bacteria</taxon>
        <taxon>Bacillati</taxon>
        <taxon>Actinomycetota</taxon>
        <taxon>Actinomycetes</taxon>
        <taxon>Propionibacteriales</taxon>
        <taxon>Propionibacteriaceae</taxon>
        <taxon>Microlunatus</taxon>
    </lineage>
</organism>
<gene>
    <name evidence="1" type="ORF">GCM10022236_52980</name>
</gene>
<reference evidence="2" key="1">
    <citation type="journal article" date="2019" name="Int. J. Syst. Evol. Microbiol.">
        <title>The Global Catalogue of Microorganisms (GCM) 10K type strain sequencing project: providing services to taxonomists for standard genome sequencing and annotation.</title>
        <authorList>
            <consortium name="The Broad Institute Genomics Platform"/>
            <consortium name="The Broad Institute Genome Sequencing Center for Infectious Disease"/>
            <person name="Wu L."/>
            <person name="Ma J."/>
        </authorList>
    </citation>
    <scope>NUCLEOTIDE SEQUENCE [LARGE SCALE GENOMIC DNA]</scope>
    <source>
        <strain evidence="2">JCM 16929</strain>
    </source>
</reference>
<name>A0ABP7AZN9_9ACTN</name>
<comment type="caution">
    <text evidence="1">The sequence shown here is derived from an EMBL/GenBank/DDBJ whole genome shotgun (WGS) entry which is preliminary data.</text>
</comment>
<sequence>MNPDVPPQCHPKESVLGGFQNLAECVGLGAMDALRVDAKQHDDAVSGPFCDLHGVVGGSEPVDTAACRRL</sequence>
<accession>A0ABP7AZN9</accession>
<dbReference type="EMBL" id="BAABAB010000057">
    <property type="protein sequence ID" value="GAA3643746.1"/>
    <property type="molecule type" value="Genomic_DNA"/>
</dbReference>